<proteinExistence type="predicted"/>
<feature type="domain" description="tRNA(Ile)-lysidine/2-thiocytidine synthase N-terminal" evidence="1">
    <location>
        <begin position="33"/>
        <end position="86"/>
    </location>
</feature>
<keyword evidence="3" id="KW-1185">Reference proteome</keyword>
<dbReference type="OrthoDB" id="9774475at2"/>
<dbReference type="RefSeq" id="WP_135760182.1">
    <property type="nucleotide sequence ID" value="NZ_RQHW01000031.1"/>
</dbReference>
<sequence length="104" mass="12177">MISSETELRSLFETLIERIGRSSFLSLIDKQPIVAYSGGKDSSICLAFFEYLHKQYGFLSPAIFHLNHGIRDNSLQEEKILSFVHSRFPRFFFIKKKFLIWQNA</sequence>
<dbReference type="SUPFAM" id="SSF52402">
    <property type="entry name" value="Adenine nucleotide alpha hydrolases-like"/>
    <property type="match status" value="1"/>
</dbReference>
<evidence type="ECO:0000259" key="1">
    <source>
        <dbReference type="Pfam" id="PF01171"/>
    </source>
</evidence>
<evidence type="ECO:0000313" key="3">
    <source>
        <dbReference type="Proteomes" id="UP000298058"/>
    </source>
</evidence>
<dbReference type="AlphaFoldDB" id="A0A4R9LYM6"/>
<dbReference type="InterPro" id="IPR014729">
    <property type="entry name" value="Rossmann-like_a/b/a_fold"/>
</dbReference>
<organism evidence="2 3">
    <name type="scientific">Leptospira idonii</name>
    <dbReference type="NCBI Taxonomy" id="1193500"/>
    <lineage>
        <taxon>Bacteria</taxon>
        <taxon>Pseudomonadati</taxon>
        <taxon>Spirochaetota</taxon>
        <taxon>Spirochaetia</taxon>
        <taxon>Leptospirales</taxon>
        <taxon>Leptospiraceae</taxon>
        <taxon>Leptospira</taxon>
    </lineage>
</organism>
<dbReference type="EMBL" id="RQHW01000031">
    <property type="protein sequence ID" value="TGN19420.1"/>
    <property type="molecule type" value="Genomic_DNA"/>
</dbReference>
<accession>A0A4R9LYM6</accession>
<dbReference type="Proteomes" id="UP000298058">
    <property type="component" value="Unassembled WGS sequence"/>
</dbReference>
<dbReference type="Pfam" id="PF01171">
    <property type="entry name" value="ATP_bind_3"/>
    <property type="match status" value="1"/>
</dbReference>
<protein>
    <submittedName>
        <fullName evidence="2">Arginosuccinate synthase</fullName>
    </submittedName>
</protein>
<dbReference type="InterPro" id="IPR011063">
    <property type="entry name" value="TilS/TtcA_N"/>
</dbReference>
<name>A0A4R9LYM6_9LEPT</name>
<evidence type="ECO:0000313" key="2">
    <source>
        <dbReference type="EMBL" id="TGN19420.1"/>
    </source>
</evidence>
<comment type="caution">
    <text evidence="2">The sequence shown here is derived from an EMBL/GenBank/DDBJ whole genome shotgun (WGS) entry which is preliminary data.</text>
</comment>
<reference evidence="2" key="1">
    <citation type="journal article" date="2019" name="PLoS Negl. Trop. Dis.">
        <title>Revisiting the worldwide diversity of Leptospira species in the environment.</title>
        <authorList>
            <person name="Vincent A.T."/>
            <person name="Schiettekatte O."/>
            <person name="Bourhy P."/>
            <person name="Veyrier F.J."/>
            <person name="Picardeau M."/>
        </authorList>
    </citation>
    <scope>NUCLEOTIDE SEQUENCE [LARGE SCALE GENOMIC DNA]</scope>
    <source>
        <strain evidence="2">201300427</strain>
    </source>
</reference>
<dbReference type="Gene3D" id="3.40.50.620">
    <property type="entry name" value="HUPs"/>
    <property type="match status" value="1"/>
</dbReference>
<gene>
    <name evidence="2" type="ORF">EHS15_08760</name>
</gene>